<evidence type="ECO:0000313" key="10">
    <source>
        <dbReference type="Proteomes" id="UP000298390"/>
    </source>
</evidence>
<protein>
    <recommendedName>
        <fullName evidence="8">FAD dependent oxidoreductase domain-containing protein</fullName>
    </recommendedName>
</protein>
<feature type="compositionally biased region" description="Basic and acidic residues" evidence="7">
    <location>
        <begin position="185"/>
        <end position="194"/>
    </location>
</feature>
<name>A0A4Y9YSQ3_9APHY</name>
<dbReference type="AlphaFoldDB" id="A0A4Y9YSQ3"/>
<evidence type="ECO:0000256" key="2">
    <source>
        <dbReference type="ARBA" id="ARBA00010989"/>
    </source>
</evidence>
<feature type="domain" description="FAD dependent oxidoreductase" evidence="8">
    <location>
        <begin position="246"/>
        <end position="591"/>
    </location>
</feature>
<comment type="cofactor">
    <cofactor evidence="1">
        <name>FAD</name>
        <dbReference type="ChEBI" id="CHEBI:57692"/>
    </cofactor>
</comment>
<dbReference type="PANTHER" id="PTHR10961:SF46">
    <property type="entry name" value="PEROXISOMAL SARCOSINE OXIDASE"/>
    <property type="match status" value="1"/>
</dbReference>
<dbReference type="SUPFAM" id="SSF51905">
    <property type="entry name" value="FAD/NAD(P)-binding domain"/>
    <property type="match status" value="1"/>
</dbReference>
<dbReference type="InterPro" id="IPR036188">
    <property type="entry name" value="FAD/NAD-bd_sf"/>
</dbReference>
<accession>A0A4Y9YSQ3</accession>
<reference evidence="9 10" key="1">
    <citation type="submission" date="2019-01" db="EMBL/GenBank/DDBJ databases">
        <title>Genome sequencing of the rare red list fungi Fomitopsis rosea.</title>
        <authorList>
            <person name="Buettner E."/>
            <person name="Kellner H."/>
        </authorList>
    </citation>
    <scope>NUCLEOTIDE SEQUENCE [LARGE SCALE GENOMIC DNA]</scope>
    <source>
        <strain evidence="9 10">DSM 105464</strain>
    </source>
</reference>
<keyword evidence="4" id="KW-0274">FAD</keyword>
<sequence>MPSKGKGKEKAAKHRVLDPYEKPIRDLTMEELNEALKENPKHKSLQWEHHKRILASCDKALNDLQVVRERRKMMQLHLKFLQEELKANKKAADRALKTQKKLQRSIYWEHSPKARFLMMDVKYAIAEPYRANRDPALSEGEQRDKELLQLWADASDTETFWEHMKDILPPDFEENLPENKRRRRKEEAERRWNEESPNGSGTLLARTSLAAIAIQMSIIAFHGDMATGEHESDVVIVVLPAPEAASTDINKIVRSSYADIFYSKFTREALVEWKNTSEWEHCYHESGVLVLLTGEGSYGDLAFENDRALGVRTAHLPAGSTTLVPSDPSSPRLSSVVQNLLKDKSGYINQDAGWVHSSRAVELLLDKVKKLGGTIVPGKTVARLSKDSSGKTAGVKCADGSEYIAECVVLAAGAWTASAFPELKLEESCVATAQVVGKIQLTPEEGEAYRSNPVYLDLDSGFYMFPPNDENIVKCAIHAAGFTHRPDPTSASTPVFPISSSHSDDKDTSKGHFETAVPKAALEELRTGLASTFPALANKPWAGTRMCWYTDSADEDWVIGFHPRDAGVVLATAGSGHALKFLPIIGRLVADAIEGKMPEELVKRFAFDRAQNDVPVSRPGKQQRKLNLDDLVTTD</sequence>
<proteinExistence type="inferred from homology"/>
<organism evidence="9 10">
    <name type="scientific">Rhodofomes roseus</name>
    <dbReference type="NCBI Taxonomy" id="34475"/>
    <lineage>
        <taxon>Eukaryota</taxon>
        <taxon>Fungi</taxon>
        <taxon>Dikarya</taxon>
        <taxon>Basidiomycota</taxon>
        <taxon>Agaricomycotina</taxon>
        <taxon>Agaricomycetes</taxon>
        <taxon>Polyporales</taxon>
        <taxon>Rhodofomes</taxon>
    </lineage>
</organism>
<evidence type="ECO:0000256" key="5">
    <source>
        <dbReference type="ARBA" id="ARBA00023002"/>
    </source>
</evidence>
<dbReference type="GO" id="GO:0004657">
    <property type="term" value="F:proline dehydrogenase activity"/>
    <property type="evidence" value="ECO:0007669"/>
    <property type="project" value="TreeGrafter"/>
</dbReference>
<dbReference type="PANTHER" id="PTHR10961">
    <property type="entry name" value="PEROXISOMAL SARCOSINE OXIDASE"/>
    <property type="match status" value="1"/>
</dbReference>
<dbReference type="EMBL" id="SEKV01000069">
    <property type="protein sequence ID" value="TFY65454.1"/>
    <property type="molecule type" value="Genomic_DNA"/>
</dbReference>
<evidence type="ECO:0000259" key="8">
    <source>
        <dbReference type="Pfam" id="PF01266"/>
    </source>
</evidence>
<evidence type="ECO:0000256" key="4">
    <source>
        <dbReference type="ARBA" id="ARBA00022827"/>
    </source>
</evidence>
<dbReference type="STRING" id="34475.A0A4Y9YSQ3"/>
<evidence type="ECO:0000256" key="7">
    <source>
        <dbReference type="SAM" id="MobiDB-lite"/>
    </source>
</evidence>
<feature type="region of interest" description="Disordered" evidence="7">
    <location>
        <begin position="614"/>
        <end position="635"/>
    </location>
</feature>
<keyword evidence="5" id="KW-0560">Oxidoreductase</keyword>
<dbReference type="Gene3D" id="3.50.50.60">
    <property type="entry name" value="FAD/NAD(P)-binding domain"/>
    <property type="match status" value="1"/>
</dbReference>
<dbReference type="Pfam" id="PF01266">
    <property type="entry name" value="DAO"/>
    <property type="match status" value="1"/>
</dbReference>
<evidence type="ECO:0000313" key="9">
    <source>
        <dbReference type="EMBL" id="TFY65454.1"/>
    </source>
</evidence>
<comment type="caution">
    <text evidence="9">The sequence shown here is derived from an EMBL/GenBank/DDBJ whole genome shotgun (WGS) entry which is preliminary data.</text>
</comment>
<dbReference type="InterPro" id="IPR045170">
    <property type="entry name" value="MTOX"/>
</dbReference>
<dbReference type="GO" id="GO:0050660">
    <property type="term" value="F:flavin adenine dinucleotide binding"/>
    <property type="evidence" value="ECO:0007669"/>
    <property type="project" value="InterPro"/>
</dbReference>
<feature type="region of interest" description="Disordered" evidence="7">
    <location>
        <begin position="172"/>
        <end position="199"/>
    </location>
</feature>
<comment type="similarity">
    <text evidence="2">Belongs to the MSOX/MTOX family.</text>
</comment>
<dbReference type="Proteomes" id="UP000298390">
    <property type="component" value="Unassembled WGS sequence"/>
</dbReference>
<keyword evidence="6" id="KW-0175">Coiled coil</keyword>
<dbReference type="InterPro" id="IPR006076">
    <property type="entry name" value="FAD-dep_OxRdtase"/>
</dbReference>
<evidence type="ECO:0000256" key="6">
    <source>
        <dbReference type="SAM" id="Coils"/>
    </source>
</evidence>
<feature type="coiled-coil region" evidence="6">
    <location>
        <begin position="64"/>
        <end position="102"/>
    </location>
</feature>
<dbReference type="GO" id="GO:0050031">
    <property type="term" value="F:L-pipecolate oxidase activity"/>
    <property type="evidence" value="ECO:0007669"/>
    <property type="project" value="TreeGrafter"/>
</dbReference>
<gene>
    <name evidence="9" type="ORF">EVJ58_g1972</name>
</gene>
<dbReference type="SUPFAM" id="SSF54373">
    <property type="entry name" value="FAD-linked reductases, C-terminal domain"/>
    <property type="match status" value="1"/>
</dbReference>
<dbReference type="GO" id="GO:0008115">
    <property type="term" value="F:sarcosine oxidase activity"/>
    <property type="evidence" value="ECO:0007669"/>
    <property type="project" value="TreeGrafter"/>
</dbReference>
<evidence type="ECO:0000256" key="1">
    <source>
        <dbReference type="ARBA" id="ARBA00001974"/>
    </source>
</evidence>
<keyword evidence="3" id="KW-0285">Flavoprotein</keyword>
<evidence type="ECO:0000256" key="3">
    <source>
        <dbReference type="ARBA" id="ARBA00022630"/>
    </source>
</evidence>
<dbReference type="Gene3D" id="3.30.9.10">
    <property type="entry name" value="D-Amino Acid Oxidase, subunit A, domain 2"/>
    <property type="match status" value="1"/>
</dbReference>